<dbReference type="GO" id="GO:0000324">
    <property type="term" value="C:fungal-type vacuole"/>
    <property type="evidence" value="ECO:0007669"/>
    <property type="project" value="TreeGrafter"/>
</dbReference>
<evidence type="ECO:0000256" key="3">
    <source>
        <dbReference type="ARBA" id="ARBA00022448"/>
    </source>
</evidence>
<comment type="similarity">
    <text evidence="2">Belongs to the cystinosin family.</text>
</comment>
<name>A0A1D2JIP1_PARBR</name>
<keyword evidence="3" id="KW-0813">Transport</keyword>
<reference evidence="11 12" key="1">
    <citation type="submission" date="2016-06" db="EMBL/GenBank/DDBJ databases">
        <authorList>
            <person name="Kjaerup R.B."/>
            <person name="Dalgaard T.S."/>
            <person name="Juul-Madsen H.R."/>
        </authorList>
    </citation>
    <scope>NUCLEOTIDE SEQUENCE [LARGE SCALE GENOMIC DNA]</scope>
    <source>
        <strain evidence="11 12">Pb300</strain>
    </source>
</reference>
<evidence type="ECO:0000256" key="10">
    <source>
        <dbReference type="ARBA" id="ARBA00048473"/>
    </source>
</evidence>
<dbReference type="InterPro" id="IPR006603">
    <property type="entry name" value="PQ-loop_rpt"/>
</dbReference>
<keyword evidence="7" id="KW-1133">Transmembrane helix</keyword>
<accession>A0A1D2JIP1</accession>
<dbReference type="PANTHER" id="PTHR13131:SF5">
    <property type="entry name" value="CYSTINOSIN"/>
    <property type="match status" value="1"/>
</dbReference>
<dbReference type="GO" id="GO:0005774">
    <property type="term" value="C:vacuolar membrane"/>
    <property type="evidence" value="ECO:0007669"/>
    <property type="project" value="TreeGrafter"/>
</dbReference>
<evidence type="ECO:0000256" key="4">
    <source>
        <dbReference type="ARBA" id="ARBA00022692"/>
    </source>
</evidence>
<evidence type="ECO:0000256" key="5">
    <source>
        <dbReference type="ARBA" id="ARBA00022737"/>
    </source>
</evidence>
<dbReference type="Proteomes" id="UP000242814">
    <property type="component" value="Unassembled WGS sequence"/>
</dbReference>
<dbReference type="OrthoDB" id="75720at2759"/>
<dbReference type="VEuPathDB" id="FungiDB:PADG_07787"/>
<dbReference type="Gene3D" id="1.20.1280.290">
    <property type="match status" value="2"/>
</dbReference>
<keyword evidence="9" id="KW-0458">Lysosome</keyword>
<evidence type="ECO:0000256" key="2">
    <source>
        <dbReference type="ARBA" id="ARBA00006855"/>
    </source>
</evidence>
<protein>
    <submittedName>
        <fullName evidence="11">Uncharacterized protein</fullName>
    </submittedName>
</protein>
<evidence type="ECO:0000256" key="6">
    <source>
        <dbReference type="ARBA" id="ARBA00022847"/>
    </source>
</evidence>
<comment type="caution">
    <text evidence="11">The sequence shown here is derived from an EMBL/GenBank/DDBJ whole genome shotgun (WGS) entry which is preliminary data.</text>
</comment>
<keyword evidence="8" id="KW-0472">Membrane</keyword>
<evidence type="ECO:0000256" key="8">
    <source>
        <dbReference type="ARBA" id="ARBA00023136"/>
    </source>
</evidence>
<dbReference type="Pfam" id="PF04193">
    <property type="entry name" value="PQ-loop"/>
    <property type="match status" value="2"/>
</dbReference>
<dbReference type="AlphaFoldDB" id="A0A1D2JIP1"/>
<dbReference type="GO" id="GO:0015184">
    <property type="term" value="F:L-cystine transmembrane transporter activity"/>
    <property type="evidence" value="ECO:0007669"/>
    <property type="project" value="TreeGrafter"/>
</dbReference>
<organism evidence="11 12">
    <name type="scientific">Paracoccidioides brasiliensis</name>
    <dbReference type="NCBI Taxonomy" id="121759"/>
    <lineage>
        <taxon>Eukaryota</taxon>
        <taxon>Fungi</taxon>
        <taxon>Dikarya</taxon>
        <taxon>Ascomycota</taxon>
        <taxon>Pezizomycotina</taxon>
        <taxon>Eurotiomycetes</taxon>
        <taxon>Eurotiomycetidae</taxon>
        <taxon>Onygenales</taxon>
        <taxon>Ajellomycetaceae</taxon>
        <taxon>Paracoccidioides</taxon>
    </lineage>
</organism>
<dbReference type="GO" id="GO:0015293">
    <property type="term" value="F:symporter activity"/>
    <property type="evidence" value="ECO:0007669"/>
    <property type="project" value="UniProtKB-KW"/>
</dbReference>
<dbReference type="SMART" id="SM00679">
    <property type="entry name" value="CTNS"/>
    <property type="match status" value="2"/>
</dbReference>
<evidence type="ECO:0000256" key="1">
    <source>
        <dbReference type="ARBA" id="ARBA00004155"/>
    </source>
</evidence>
<dbReference type="PANTHER" id="PTHR13131">
    <property type="entry name" value="CYSTINOSIN"/>
    <property type="match status" value="1"/>
</dbReference>
<comment type="subcellular location">
    <subcellularLocation>
        <location evidence="1">Lysosome membrane</location>
        <topology evidence="1">Multi-pass membrane protein</topology>
    </subcellularLocation>
</comment>
<dbReference type="FunFam" id="1.20.1280.290:FF:000016">
    <property type="entry name" value="Cystinosin homolog"/>
    <property type="match status" value="1"/>
</dbReference>
<dbReference type="EMBL" id="LZYO01000080">
    <property type="protein sequence ID" value="ODH38153.1"/>
    <property type="molecule type" value="Genomic_DNA"/>
</dbReference>
<keyword evidence="6" id="KW-0769">Symport</keyword>
<comment type="catalytic activity">
    <reaction evidence="10">
        <text>L-cystine(out) + H(+)(out) = L-cystine(in) + H(+)(in)</text>
        <dbReference type="Rhea" id="RHEA:66172"/>
        <dbReference type="ChEBI" id="CHEBI:15378"/>
        <dbReference type="ChEBI" id="CHEBI:35491"/>
    </reaction>
    <physiologicalReaction direction="left-to-right" evidence="10">
        <dbReference type="Rhea" id="RHEA:66173"/>
    </physiologicalReaction>
</comment>
<keyword evidence="5" id="KW-0677">Repeat</keyword>
<evidence type="ECO:0000256" key="7">
    <source>
        <dbReference type="ARBA" id="ARBA00022989"/>
    </source>
</evidence>
<keyword evidence="4" id="KW-0812">Transmembrane</keyword>
<evidence type="ECO:0000313" key="12">
    <source>
        <dbReference type="Proteomes" id="UP000242814"/>
    </source>
</evidence>
<evidence type="ECO:0000256" key="9">
    <source>
        <dbReference type="ARBA" id="ARBA00023228"/>
    </source>
</evidence>
<sequence>MVMQGEVFVRALSRTGYTPIDLCSLLGWIYTICWSASFYPQPILNYRRRSTHGLAIDFPATNALGFISYLIYTATFLYSPLIRRQYASRYPIAPEPTVRLNDLAFAAHAVLLSSLVFSQFFPAIWGFRVSKFQKISKPIVGVFWGCTLAVSILLVVVAARGTGSSLDAKDWAWIDVCYALSYIKLIITIIKYIPQAWVNYKRKSTVGWSISAILLDFSGGVLSISQLLIDSAQGGDWSGVTGNPIKLLLGNVSIFFDVIFILQHYVIYRATKVGEMAGIGVAVGNGSAHATAKGDEDDDGVFKPLLGDRGGSAQRGGDGRPLPRIALP</sequence>
<proteinExistence type="inferred from homology"/>
<evidence type="ECO:0000313" key="11">
    <source>
        <dbReference type="EMBL" id="ODH38153.1"/>
    </source>
</evidence>
<dbReference type="InterPro" id="IPR005282">
    <property type="entry name" value="LC_transporter"/>
</dbReference>
<gene>
    <name evidence="11" type="ORF">ACO22_02532</name>
</gene>